<gene>
    <name evidence="2" type="ORF">RhiirA5_421464</name>
</gene>
<sequence length="551" mass="62990">MFLAIFEPKEIYHLPEFILVIEKPSANISEEAFISYPSTYLDSYNDESDCGSNDYNNNESNCESDSKEVLCASTSTTVAPSFPLPRQEKFNNNFTPKDLLNSIQKILSSPPRDMSNDKGLLDCLPIYSFLFSNEKGSSLYNAYDRNEVENKLVIKIDQDADRTLKFSVADDISEVYGLPRIHECINGQKLLRPELKAFTELVYTLTGEKFGKVQPLTSLGLEVRPQMLSIEKNNNSLRISVGRNILQKCANLVLQKHSNYLRDWNIEENDSQNFVYFNRKALLECPLCKRIHDKDQWWFGHVYASSGTFIVKCFWQCSNESGEVFECDPSIAEKIQQENKNPPQSSYKVKALGFPKAFVKIPSWVKYSETLTATETYNKRYVIPLPNEDDIYVGSPWEIGKTYILENLAIPNDVNLLVLSTHHFYSNAVTTRLNLKSYCDIDGNINLPDHKRVVCQIESLHRITNNCKCNKKCKCLPIHYDLWLDEIVSIIAQAQSCLAGQSIEKLYKLIQDARCIIVMDNDLTDLNIEWIKALPQVKIEAIGCISGTRYM</sequence>
<reference evidence="2 3" key="2">
    <citation type="submission" date="2017-09" db="EMBL/GenBank/DDBJ databases">
        <title>Extensive intraspecific genome diversity in a model arbuscular mycorrhizal fungus.</title>
        <authorList>
            <person name="Chen E.C."/>
            <person name="Morin E."/>
            <person name="Beaudet D."/>
            <person name="Noel J."/>
            <person name="Ndikumana S."/>
            <person name="Charron P."/>
            <person name="St-Onge C."/>
            <person name="Giorgi J."/>
            <person name="Grigoriev I.V."/>
            <person name="Roux C."/>
            <person name="Martin F.M."/>
            <person name="Corradi N."/>
        </authorList>
    </citation>
    <scope>NUCLEOTIDE SEQUENCE [LARGE SCALE GENOMIC DNA]</scope>
    <source>
        <strain evidence="2 3">A5</strain>
    </source>
</reference>
<dbReference type="AlphaFoldDB" id="A0A2N0PDW8"/>
<feature type="domain" description="Replication origin-binding protein" evidence="1">
    <location>
        <begin position="407"/>
        <end position="534"/>
    </location>
</feature>
<protein>
    <recommendedName>
        <fullName evidence="1">Replication origin-binding protein domain-containing protein</fullName>
    </recommendedName>
</protein>
<dbReference type="GO" id="GO:0006260">
    <property type="term" value="P:DNA replication"/>
    <property type="evidence" value="ECO:0007669"/>
    <property type="project" value="InterPro"/>
</dbReference>
<dbReference type="Proteomes" id="UP000232722">
    <property type="component" value="Unassembled WGS sequence"/>
</dbReference>
<name>A0A2N0PDW8_9GLOM</name>
<dbReference type="GO" id="GO:0005524">
    <property type="term" value="F:ATP binding"/>
    <property type="evidence" value="ECO:0007669"/>
    <property type="project" value="InterPro"/>
</dbReference>
<dbReference type="GO" id="GO:0003688">
    <property type="term" value="F:DNA replication origin binding"/>
    <property type="evidence" value="ECO:0007669"/>
    <property type="project" value="InterPro"/>
</dbReference>
<comment type="caution">
    <text evidence="2">The sequence shown here is derived from an EMBL/GenBank/DDBJ whole genome shotgun (WGS) entry which is preliminary data.</text>
</comment>
<proteinExistence type="predicted"/>
<reference evidence="2 3" key="1">
    <citation type="submission" date="2016-04" db="EMBL/GenBank/DDBJ databases">
        <title>Genome analyses suggest a sexual origin of heterokaryosis in a supposedly ancient asexual fungus.</title>
        <authorList>
            <person name="Ropars J."/>
            <person name="Sedzielewska K."/>
            <person name="Noel J."/>
            <person name="Charron P."/>
            <person name="Farinelli L."/>
            <person name="Marton T."/>
            <person name="Kruger M."/>
            <person name="Pelin A."/>
            <person name="Brachmann A."/>
            <person name="Corradi N."/>
        </authorList>
    </citation>
    <scope>NUCLEOTIDE SEQUENCE [LARGE SCALE GENOMIC DNA]</scope>
    <source>
        <strain evidence="2 3">A5</strain>
    </source>
</reference>
<evidence type="ECO:0000259" key="1">
    <source>
        <dbReference type="Pfam" id="PF02399"/>
    </source>
</evidence>
<evidence type="ECO:0000313" key="3">
    <source>
        <dbReference type="Proteomes" id="UP000232722"/>
    </source>
</evidence>
<dbReference type="InterPro" id="IPR003450">
    <property type="entry name" value="Replication_origin-bd"/>
</dbReference>
<accession>A0A2N0PDW8</accession>
<evidence type="ECO:0000313" key="2">
    <source>
        <dbReference type="EMBL" id="PKC05015.1"/>
    </source>
</evidence>
<dbReference type="EMBL" id="LLXJ01000929">
    <property type="protein sequence ID" value="PKC05015.1"/>
    <property type="molecule type" value="Genomic_DNA"/>
</dbReference>
<organism evidence="2 3">
    <name type="scientific">Rhizophagus irregularis</name>
    <dbReference type="NCBI Taxonomy" id="588596"/>
    <lineage>
        <taxon>Eukaryota</taxon>
        <taxon>Fungi</taxon>
        <taxon>Fungi incertae sedis</taxon>
        <taxon>Mucoromycota</taxon>
        <taxon>Glomeromycotina</taxon>
        <taxon>Glomeromycetes</taxon>
        <taxon>Glomerales</taxon>
        <taxon>Glomeraceae</taxon>
        <taxon>Rhizophagus</taxon>
    </lineage>
</organism>
<dbReference type="Pfam" id="PF02399">
    <property type="entry name" value="Herpes_ori_bp"/>
    <property type="match status" value="1"/>
</dbReference>